<dbReference type="OrthoDB" id="9797997at2"/>
<evidence type="ECO:0000259" key="1">
    <source>
        <dbReference type="SMART" id="SM01321"/>
    </source>
</evidence>
<evidence type="ECO:0000313" key="2">
    <source>
        <dbReference type="EMBL" id="KFF04882.1"/>
    </source>
</evidence>
<dbReference type="Gene3D" id="3.30.70.1290">
    <property type="entry name" value="Transposase IS200-like"/>
    <property type="match status" value="1"/>
</dbReference>
<evidence type="ECO:0000313" key="3">
    <source>
        <dbReference type="Proteomes" id="UP000028715"/>
    </source>
</evidence>
<dbReference type="InterPro" id="IPR002686">
    <property type="entry name" value="Transposase_17"/>
</dbReference>
<dbReference type="NCBIfam" id="NF033573">
    <property type="entry name" value="transpos_IS200"/>
    <property type="match status" value="1"/>
</dbReference>
<dbReference type="PANTHER" id="PTHR33360">
    <property type="entry name" value="TRANSPOSASE FOR INSERTION SEQUENCE ELEMENT IS200"/>
    <property type="match status" value="1"/>
</dbReference>
<dbReference type="SUPFAM" id="SSF143422">
    <property type="entry name" value="Transposase IS200-like"/>
    <property type="match status" value="1"/>
</dbReference>
<dbReference type="SMART" id="SM01321">
    <property type="entry name" value="Y1_Tnp"/>
    <property type="match status" value="1"/>
</dbReference>
<dbReference type="AlphaFoldDB" id="A0A085ZKB8"/>
<dbReference type="Proteomes" id="UP000028715">
    <property type="component" value="Unassembled WGS sequence"/>
</dbReference>
<dbReference type="GO" id="GO:0004803">
    <property type="term" value="F:transposase activity"/>
    <property type="evidence" value="ECO:0007669"/>
    <property type="project" value="InterPro"/>
</dbReference>
<organism evidence="2 3">
    <name type="scientific">Flavobacterium reichenbachii</name>
    <dbReference type="NCBI Taxonomy" id="362418"/>
    <lineage>
        <taxon>Bacteria</taxon>
        <taxon>Pseudomonadati</taxon>
        <taxon>Bacteroidota</taxon>
        <taxon>Flavobacteriia</taxon>
        <taxon>Flavobacteriales</taxon>
        <taxon>Flavobacteriaceae</taxon>
        <taxon>Flavobacterium</taxon>
    </lineage>
</organism>
<dbReference type="RefSeq" id="WP_035681730.1">
    <property type="nucleotide sequence ID" value="NZ_JPRL01000001.1"/>
</dbReference>
<dbReference type="eggNOG" id="COG1943">
    <property type="taxonomic scope" value="Bacteria"/>
</dbReference>
<comment type="caution">
    <text evidence="2">The sequence shown here is derived from an EMBL/GenBank/DDBJ whole genome shotgun (WGS) entry which is preliminary data.</text>
</comment>
<gene>
    <name evidence="2" type="ORF">IW19_04760</name>
</gene>
<dbReference type="InterPro" id="IPR036515">
    <property type="entry name" value="Transposase_17_sf"/>
</dbReference>
<keyword evidence="3" id="KW-1185">Reference proteome</keyword>
<feature type="domain" description="Transposase IS200-like" evidence="1">
    <location>
        <begin position="5"/>
        <end position="119"/>
    </location>
</feature>
<dbReference type="GO" id="GO:0003677">
    <property type="term" value="F:DNA binding"/>
    <property type="evidence" value="ECO:0007669"/>
    <property type="project" value="InterPro"/>
</dbReference>
<protein>
    <submittedName>
        <fullName evidence="2">Transposase</fullName>
    </submittedName>
</protein>
<dbReference type="PANTHER" id="PTHR33360:SF2">
    <property type="entry name" value="TRANSPOSASE FOR INSERTION SEQUENCE ELEMENT IS200"/>
    <property type="match status" value="1"/>
</dbReference>
<dbReference type="Pfam" id="PF01797">
    <property type="entry name" value="Y1_Tnp"/>
    <property type="match status" value="1"/>
</dbReference>
<accession>A0A085ZKB8</accession>
<dbReference type="EMBL" id="JPRL01000001">
    <property type="protein sequence ID" value="KFF04882.1"/>
    <property type="molecule type" value="Genomic_DNA"/>
</dbReference>
<reference evidence="2 3" key="1">
    <citation type="submission" date="2014-07" db="EMBL/GenBank/DDBJ databases">
        <title>Genome of Flavobacterium reichenbachii LMG 25512.</title>
        <authorList>
            <person name="Stropko S.J."/>
            <person name="Pipes S.E."/>
            <person name="Newman J.D."/>
        </authorList>
    </citation>
    <scope>NUCLEOTIDE SEQUENCE [LARGE SCALE GENOMIC DNA]</scope>
    <source>
        <strain evidence="2 3">LMG 25512</strain>
    </source>
</reference>
<name>A0A085ZKB8_9FLAO</name>
<sequence length="150" mass="17966">MPQSLYKVYVHLVFSTKKRYPFIDDDIKEKLWAYLGGICKGLECNPIQVGGYKDHVHILCLLSKKITQMKLVEEVKKQSSKWIKTIDNRYANFYWQDGYGIFSVNPSQLDIVIKYIKNQEEHHNKKTFKQELTAFLNKYNVEYDERYLWD</sequence>
<dbReference type="GO" id="GO:0006313">
    <property type="term" value="P:DNA transposition"/>
    <property type="evidence" value="ECO:0007669"/>
    <property type="project" value="InterPro"/>
</dbReference>
<proteinExistence type="predicted"/>